<keyword evidence="2" id="KW-1185">Reference proteome</keyword>
<protein>
    <submittedName>
        <fullName evidence="1">Uncharacterized protein</fullName>
    </submittedName>
</protein>
<comment type="caution">
    <text evidence="1">The sequence shown here is derived from an EMBL/GenBank/DDBJ whole genome shotgun (WGS) entry which is preliminary data.</text>
</comment>
<accession>A0ABN3J5G4</accession>
<proteinExistence type="predicted"/>
<organism evidence="1 2">
    <name type="scientific">Actinomadura vinacea</name>
    <dbReference type="NCBI Taxonomy" id="115336"/>
    <lineage>
        <taxon>Bacteria</taxon>
        <taxon>Bacillati</taxon>
        <taxon>Actinomycetota</taxon>
        <taxon>Actinomycetes</taxon>
        <taxon>Streptosporangiales</taxon>
        <taxon>Thermomonosporaceae</taxon>
        <taxon>Actinomadura</taxon>
    </lineage>
</organism>
<dbReference type="RefSeq" id="WP_344590322.1">
    <property type="nucleotide sequence ID" value="NZ_BAAARW010000012.1"/>
</dbReference>
<evidence type="ECO:0000313" key="1">
    <source>
        <dbReference type="EMBL" id="GAA2422691.1"/>
    </source>
</evidence>
<dbReference type="EMBL" id="BAAARW010000012">
    <property type="protein sequence ID" value="GAA2422691.1"/>
    <property type="molecule type" value="Genomic_DNA"/>
</dbReference>
<sequence>MVPYGLRHQVHLDGAYTASIPGIVYDPHRQLSTVGGRPLVEQPALMRQYTVTWGTTHNDNKTDDGG</sequence>
<name>A0ABN3J5G4_9ACTN</name>
<gene>
    <name evidence="1" type="ORF">GCM10010191_38140</name>
</gene>
<dbReference type="Proteomes" id="UP001501231">
    <property type="component" value="Unassembled WGS sequence"/>
</dbReference>
<evidence type="ECO:0000313" key="2">
    <source>
        <dbReference type="Proteomes" id="UP001501231"/>
    </source>
</evidence>
<reference evidence="1 2" key="1">
    <citation type="journal article" date="2019" name="Int. J. Syst. Evol. Microbiol.">
        <title>The Global Catalogue of Microorganisms (GCM) 10K type strain sequencing project: providing services to taxonomists for standard genome sequencing and annotation.</title>
        <authorList>
            <consortium name="The Broad Institute Genomics Platform"/>
            <consortium name="The Broad Institute Genome Sequencing Center for Infectious Disease"/>
            <person name="Wu L."/>
            <person name="Ma J."/>
        </authorList>
    </citation>
    <scope>NUCLEOTIDE SEQUENCE [LARGE SCALE GENOMIC DNA]</scope>
    <source>
        <strain evidence="1 2">JCM 3325</strain>
    </source>
</reference>